<dbReference type="Gene3D" id="2.60.40.290">
    <property type="match status" value="1"/>
</dbReference>
<reference evidence="7" key="2">
    <citation type="submission" date="2020-09" db="EMBL/GenBank/DDBJ databases">
        <authorList>
            <person name="Sun Q."/>
            <person name="Ohkuma M."/>
        </authorList>
    </citation>
    <scope>NUCLEOTIDE SEQUENCE</scope>
    <source>
        <strain evidence="7">JCM 4815</strain>
    </source>
</reference>
<dbReference type="AlphaFoldDB" id="A0A918Q608"/>
<dbReference type="InterPro" id="IPR000601">
    <property type="entry name" value="PKD_dom"/>
</dbReference>
<evidence type="ECO:0000313" key="8">
    <source>
        <dbReference type="Proteomes" id="UP000622166"/>
    </source>
</evidence>
<dbReference type="GO" id="GO:0000272">
    <property type="term" value="P:polysaccharide catabolic process"/>
    <property type="evidence" value="ECO:0007669"/>
    <property type="project" value="UniProtKB-KW"/>
</dbReference>
<evidence type="ECO:0000313" key="7">
    <source>
        <dbReference type="EMBL" id="GGZ32155.1"/>
    </source>
</evidence>
<keyword evidence="2" id="KW-0624">Polysaccharide degradation</keyword>
<dbReference type="PROSITE" id="PS51173">
    <property type="entry name" value="CBM2"/>
    <property type="match status" value="1"/>
</dbReference>
<accession>A0A918Q608</accession>
<evidence type="ECO:0000256" key="2">
    <source>
        <dbReference type="ARBA" id="ARBA00023326"/>
    </source>
</evidence>
<evidence type="ECO:0000259" key="5">
    <source>
        <dbReference type="PROSITE" id="PS50093"/>
    </source>
</evidence>
<protein>
    <recommendedName>
        <fullName evidence="9">Cellulose-binding protein</fullName>
    </recommendedName>
</protein>
<reference evidence="7" key="1">
    <citation type="journal article" date="2014" name="Int. J. Syst. Evol. Microbiol.">
        <title>Complete genome sequence of Corynebacterium casei LMG S-19264T (=DSM 44701T), isolated from a smear-ripened cheese.</title>
        <authorList>
            <consortium name="US DOE Joint Genome Institute (JGI-PGF)"/>
            <person name="Walter F."/>
            <person name="Albersmeier A."/>
            <person name="Kalinowski J."/>
            <person name="Ruckert C."/>
        </authorList>
    </citation>
    <scope>NUCLEOTIDE SEQUENCE</scope>
    <source>
        <strain evidence="7">JCM 4815</strain>
    </source>
</reference>
<gene>
    <name evidence="7" type="ORF">GCM10010365_61100</name>
</gene>
<comment type="caution">
    <text evidence="7">The sequence shown here is derived from an EMBL/GenBank/DDBJ whole genome shotgun (WGS) entry which is preliminary data.</text>
</comment>
<dbReference type="InterPro" id="IPR001919">
    <property type="entry name" value="CBD2"/>
</dbReference>
<dbReference type="PROSITE" id="PS50093">
    <property type="entry name" value="PKD"/>
    <property type="match status" value="1"/>
</dbReference>
<dbReference type="EMBL" id="BMVW01000016">
    <property type="protein sequence ID" value="GGZ32155.1"/>
    <property type="molecule type" value="Genomic_DNA"/>
</dbReference>
<keyword evidence="2" id="KW-0119">Carbohydrate metabolism</keyword>
<evidence type="ECO:0000256" key="4">
    <source>
        <dbReference type="SAM" id="Phobius"/>
    </source>
</evidence>
<feature type="transmembrane region" description="Helical" evidence="4">
    <location>
        <begin position="298"/>
        <end position="319"/>
    </location>
</feature>
<feature type="domain" description="PKD" evidence="5">
    <location>
        <begin position="449"/>
        <end position="490"/>
    </location>
</feature>
<feature type="transmembrane region" description="Helical" evidence="4">
    <location>
        <begin position="241"/>
        <end position="260"/>
    </location>
</feature>
<proteinExistence type="predicted"/>
<organism evidence="7 8">
    <name type="scientific">Streptomyces poonensis</name>
    <dbReference type="NCBI Taxonomy" id="68255"/>
    <lineage>
        <taxon>Bacteria</taxon>
        <taxon>Bacillati</taxon>
        <taxon>Actinomycetota</taxon>
        <taxon>Actinomycetes</taxon>
        <taxon>Kitasatosporales</taxon>
        <taxon>Streptomycetaceae</taxon>
        <taxon>Streptomyces</taxon>
    </lineage>
</organism>
<dbReference type="GO" id="GO:0004553">
    <property type="term" value="F:hydrolase activity, hydrolyzing O-glycosyl compounds"/>
    <property type="evidence" value="ECO:0007669"/>
    <property type="project" value="InterPro"/>
</dbReference>
<evidence type="ECO:0000259" key="6">
    <source>
        <dbReference type="PROSITE" id="PS51173"/>
    </source>
</evidence>
<feature type="region of interest" description="Disordered" evidence="3">
    <location>
        <begin position="269"/>
        <end position="297"/>
    </location>
</feature>
<dbReference type="SMART" id="SM00637">
    <property type="entry name" value="CBD_II"/>
    <property type="match status" value="1"/>
</dbReference>
<keyword evidence="1" id="KW-0732">Signal</keyword>
<keyword evidence="4" id="KW-1133">Transmembrane helix</keyword>
<keyword evidence="8" id="KW-1185">Reference proteome</keyword>
<dbReference type="GO" id="GO:0030247">
    <property type="term" value="F:polysaccharide binding"/>
    <property type="evidence" value="ECO:0007669"/>
    <property type="project" value="UniProtKB-UniRule"/>
</dbReference>
<feature type="compositionally biased region" description="Low complexity" evidence="3">
    <location>
        <begin position="366"/>
        <end position="385"/>
    </location>
</feature>
<dbReference type="Proteomes" id="UP000622166">
    <property type="component" value="Unassembled WGS sequence"/>
</dbReference>
<dbReference type="InterPro" id="IPR008965">
    <property type="entry name" value="CBM2/CBM3_carb-bd_dom_sf"/>
</dbReference>
<dbReference type="RefSeq" id="WP_189864755.1">
    <property type="nucleotide sequence ID" value="NZ_BMVW01000016.1"/>
</dbReference>
<sequence length="518" mass="54566">MPDLPKPQDASEATLLSECWDAVLSYADLCTSGSSTASRLATEAFTQGIQETRAEARAEVRAGEARTGRGRGRRTPRLPNIPFLLTAVRTTAVSWEADGRGHHLDPDLRLWLNSDQAARYTGPPPRRPLALRALGDLREADAALLWLAEVESLPLPAVARRLGLDPASAADDLAHVRARFRDGCRRAHLDSPMDADCRAYARMLDAVTRAPGTDTPEDLSRHLATCVGCAEAVACLRLHGGGLPAALAGGVIGWGGLAYLERRRRAAEAGLSPGRADASGTDRGLSPGREPKPRIGRAGLLTGAGLVSLLALAVTLMPYGSEDRDRAGGGTESRGPVADTASALPTVAPRPSAGSGHLSESPHAGTAPTPARTPTSTPMRTPATRSAEPVPQGEGATPARVSHRPIEPTRSTDAYCHLRYEIVNEWPDGFQATVTVTSAENLDGWSIGWDFGDGQRITHMWDGSFSQDHSHVTASAADYNRTVTAGGTFGVGFIASRQGGNDVPDGFTLNGRACVAVS</sequence>
<feature type="region of interest" description="Disordered" evidence="3">
    <location>
        <begin position="320"/>
        <end position="404"/>
    </location>
</feature>
<name>A0A918Q608_9ACTN</name>
<keyword evidence="4" id="KW-0472">Membrane</keyword>
<evidence type="ECO:0000256" key="1">
    <source>
        <dbReference type="ARBA" id="ARBA00022729"/>
    </source>
</evidence>
<feature type="domain" description="CBM2" evidence="6">
    <location>
        <begin position="409"/>
        <end position="517"/>
    </location>
</feature>
<evidence type="ECO:0008006" key="9">
    <source>
        <dbReference type="Google" id="ProtNLM"/>
    </source>
</evidence>
<dbReference type="Pfam" id="PF00553">
    <property type="entry name" value="CBM_2"/>
    <property type="match status" value="1"/>
</dbReference>
<keyword evidence="4" id="KW-0812">Transmembrane</keyword>
<dbReference type="SUPFAM" id="SSF49384">
    <property type="entry name" value="Carbohydrate-binding domain"/>
    <property type="match status" value="1"/>
</dbReference>
<dbReference type="InterPro" id="IPR012291">
    <property type="entry name" value="CBM2_carb-bd_dom_sf"/>
</dbReference>
<evidence type="ECO:0000256" key="3">
    <source>
        <dbReference type="SAM" id="MobiDB-lite"/>
    </source>
</evidence>